<reference evidence="3" key="1">
    <citation type="journal article" date="2014" name="Int. J. Syst. Evol. Microbiol.">
        <title>Complete genome sequence of Corynebacterium casei LMG S-19264T (=DSM 44701T), isolated from a smear-ripened cheese.</title>
        <authorList>
            <consortium name="US DOE Joint Genome Institute (JGI-PGF)"/>
            <person name="Walter F."/>
            <person name="Albersmeier A."/>
            <person name="Kalinowski J."/>
            <person name="Ruckert C."/>
        </authorList>
    </citation>
    <scope>NUCLEOTIDE SEQUENCE</scope>
    <source>
        <strain evidence="3">KCTC 23310</strain>
    </source>
</reference>
<dbReference type="Pfam" id="PF00353">
    <property type="entry name" value="HemolysinCabind"/>
    <property type="match status" value="2"/>
</dbReference>
<dbReference type="InterPro" id="IPR018511">
    <property type="entry name" value="Hemolysin-typ_Ca-bd_CS"/>
</dbReference>
<dbReference type="PRINTS" id="PR00313">
    <property type="entry name" value="CABNDNGRPT"/>
</dbReference>
<gene>
    <name evidence="3" type="ORF">GCM10007315_07130</name>
</gene>
<dbReference type="SUPFAM" id="SSF51120">
    <property type="entry name" value="beta-Roll"/>
    <property type="match status" value="2"/>
</dbReference>
<dbReference type="Proteomes" id="UP000638981">
    <property type="component" value="Unassembled WGS sequence"/>
</dbReference>
<dbReference type="EMBL" id="BMYJ01000002">
    <property type="protein sequence ID" value="GHC47817.1"/>
    <property type="molecule type" value="Genomic_DNA"/>
</dbReference>
<dbReference type="PANTHER" id="PTHR38340:SF1">
    <property type="entry name" value="S-LAYER PROTEIN"/>
    <property type="match status" value="1"/>
</dbReference>
<dbReference type="RefSeq" id="WP_189410253.1">
    <property type="nucleotide sequence ID" value="NZ_BMYJ01000002.1"/>
</dbReference>
<comment type="caution">
    <text evidence="3">The sequence shown here is derived from an EMBL/GenBank/DDBJ whole genome shotgun (WGS) entry which is preliminary data.</text>
</comment>
<name>A0A918TGV4_9RHOB</name>
<dbReference type="GO" id="GO:0005509">
    <property type="term" value="F:calcium ion binding"/>
    <property type="evidence" value="ECO:0007669"/>
    <property type="project" value="InterPro"/>
</dbReference>
<accession>A0A918TGV4</accession>
<dbReference type="GO" id="GO:0005576">
    <property type="term" value="C:extracellular region"/>
    <property type="evidence" value="ECO:0007669"/>
    <property type="project" value="UniProtKB-SubCell"/>
</dbReference>
<dbReference type="Gene3D" id="2.150.10.10">
    <property type="entry name" value="Serralysin-like metalloprotease, C-terminal"/>
    <property type="match status" value="2"/>
</dbReference>
<evidence type="ECO:0000256" key="1">
    <source>
        <dbReference type="ARBA" id="ARBA00004613"/>
    </source>
</evidence>
<comment type="subcellular location">
    <subcellularLocation>
        <location evidence="1">Secreted</location>
    </subcellularLocation>
</comment>
<sequence length="332" mass="33966">MPTIRYFSFAPGTGASSSEYLSALFDDLVNFKMTATKFTVITDATVTTMSGSGLTYGFKPGFPIPFPAPISGELDSMIMKLKASGNTLWTIDNWNLQAKDLFDALDASDQQAFHNAFLGGNDRMLGTGFGDVLIAMNGNDSVYGGGGGDTLAGDLGADQLFGGKGNDSALGGLGHDKLFGAAGADNLQGSDGRDSLYGGAGSDQLFGDNSNDLLSGGAGGDILVGGTGADRFLFATPAVDGVHDNIGDFSVAVDRILLDNDAFTALAAPGNLANAAFRSGANATTAAHRILYDAATGQLWYDRDGSGAAAKVLVAVLDDGLAINASHFQIVG</sequence>
<organism evidence="3 4">
    <name type="scientific">Neogemmobacter tilapiae</name>
    <dbReference type="NCBI Taxonomy" id="875041"/>
    <lineage>
        <taxon>Bacteria</taxon>
        <taxon>Pseudomonadati</taxon>
        <taxon>Pseudomonadota</taxon>
        <taxon>Alphaproteobacteria</taxon>
        <taxon>Rhodobacterales</taxon>
        <taxon>Paracoccaceae</taxon>
        <taxon>Neogemmobacter</taxon>
    </lineage>
</organism>
<keyword evidence="2" id="KW-0964">Secreted</keyword>
<evidence type="ECO:0000256" key="2">
    <source>
        <dbReference type="ARBA" id="ARBA00022525"/>
    </source>
</evidence>
<evidence type="ECO:0008006" key="5">
    <source>
        <dbReference type="Google" id="ProtNLM"/>
    </source>
</evidence>
<dbReference type="AlphaFoldDB" id="A0A918TGV4"/>
<dbReference type="PROSITE" id="PS00330">
    <property type="entry name" value="HEMOLYSIN_CALCIUM"/>
    <property type="match status" value="1"/>
</dbReference>
<evidence type="ECO:0000313" key="3">
    <source>
        <dbReference type="EMBL" id="GHC47817.1"/>
    </source>
</evidence>
<dbReference type="PANTHER" id="PTHR38340">
    <property type="entry name" value="S-LAYER PROTEIN"/>
    <property type="match status" value="1"/>
</dbReference>
<dbReference type="InterPro" id="IPR050557">
    <property type="entry name" value="RTX_toxin/Mannuronan_C5-epim"/>
</dbReference>
<dbReference type="InterPro" id="IPR011049">
    <property type="entry name" value="Serralysin-like_metalloprot_C"/>
</dbReference>
<reference evidence="3" key="2">
    <citation type="submission" date="2020-09" db="EMBL/GenBank/DDBJ databases">
        <authorList>
            <person name="Sun Q."/>
            <person name="Kim S."/>
        </authorList>
    </citation>
    <scope>NUCLEOTIDE SEQUENCE</scope>
    <source>
        <strain evidence="3">KCTC 23310</strain>
    </source>
</reference>
<evidence type="ECO:0000313" key="4">
    <source>
        <dbReference type="Proteomes" id="UP000638981"/>
    </source>
</evidence>
<dbReference type="InterPro" id="IPR001343">
    <property type="entry name" value="Hemolysn_Ca-bd"/>
</dbReference>
<proteinExistence type="predicted"/>
<keyword evidence="4" id="KW-1185">Reference proteome</keyword>
<protein>
    <recommendedName>
        <fullName evidence="5">Calcium-binding protein</fullName>
    </recommendedName>
</protein>